<reference evidence="3 4" key="1">
    <citation type="journal article" date="2011" name="Science">
        <title>The Selaginella genome identifies genetic changes associated with the evolution of vascular plants.</title>
        <authorList>
            <person name="Banks J.A."/>
            <person name="Nishiyama T."/>
            <person name="Hasebe M."/>
            <person name="Bowman J.L."/>
            <person name="Gribskov M."/>
            <person name="dePamphilis C."/>
            <person name="Albert V.A."/>
            <person name="Aono N."/>
            <person name="Aoyama T."/>
            <person name="Ambrose B.A."/>
            <person name="Ashton N.W."/>
            <person name="Axtell M.J."/>
            <person name="Barker E."/>
            <person name="Barker M.S."/>
            <person name="Bennetzen J.L."/>
            <person name="Bonawitz N.D."/>
            <person name="Chapple C."/>
            <person name="Cheng C."/>
            <person name="Correa L.G."/>
            <person name="Dacre M."/>
            <person name="DeBarry J."/>
            <person name="Dreyer I."/>
            <person name="Elias M."/>
            <person name="Engstrom E.M."/>
            <person name="Estelle M."/>
            <person name="Feng L."/>
            <person name="Finet C."/>
            <person name="Floyd S.K."/>
            <person name="Frommer W.B."/>
            <person name="Fujita T."/>
            <person name="Gramzow L."/>
            <person name="Gutensohn M."/>
            <person name="Harholt J."/>
            <person name="Hattori M."/>
            <person name="Heyl A."/>
            <person name="Hirai T."/>
            <person name="Hiwatashi Y."/>
            <person name="Ishikawa M."/>
            <person name="Iwata M."/>
            <person name="Karol K.G."/>
            <person name="Koehler B."/>
            <person name="Kolukisaoglu U."/>
            <person name="Kubo M."/>
            <person name="Kurata T."/>
            <person name="Lalonde S."/>
            <person name="Li K."/>
            <person name="Li Y."/>
            <person name="Litt A."/>
            <person name="Lyons E."/>
            <person name="Manning G."/>
            <person name="Maruyama T."/>
            <person name="Michael T.P."/>
            <person name="Mikami K."/>
            <person name="Miyazaki S."/>
            <person name="Morinaga S."/>
            <person name="Murata T."/>
            <person name="Mueller-Roeber B."/>
            <person name="Nelson D.R."/>
            <person name="Obara M."/>
            <person name="Oguri Y."/>
            <person name="Olmstead R.G."/>
            <person name="Onodera N."/>
            <person name="Petersen B.L."/>
            <person name="Pils B."/>
            <person name="Prigge M."/>
            <person name="Rensing S.A."/>
            <person name="Riano-Pachon D.M."/>
            <person name="Roberts A.W."/>
            <person name="Sato Y."/>
            <person name="Scheller H.V."/>
            <person name="Schulz B."/>
            <person name="Schulz C."/>
            <person name="Shakirov E.V."/>
            <person name="Shibagaki N."/>
            <person name="Shinohara N."/>
            <person name="Shippen D.E."/>
            <person name="Soerensen I."/>
            <person name="Sotooka R."/>
            <person name="Sugimoto N."/>
            <person name="Sugita M."/>
            <person name="Sumikawa N."/>
            <person name="Tanurdzic M."/>
            <person name="Theissen G."/>
            <person name="Ulvskov P."/>
            <person name="Wakazuki S."/>
            <person name="Weng J.K."/>
            <person name="Willats W.W."/>
            <person name="Wipf D."/>
            <person name="Wolf P.G."/>
            <person name="Yang L."/>
            <person name="Zimmer A.D."/>
            <person name="Zhu Q."/>
            <person name="Mitros T."/>
            <person name="Hellsten U."/>
            <person name="Loque D."/>
            <person name="Otillar R."/>
            <person name="Salamov A."/>
            <person name="Schmutz J."/>
            <person name="Shapiro H."/>
            <person name="Lindquist E."/>
            <person name="Lucas S."/>
            <person name="Rokhsar D."/>
            <person name="Grigoriev I.V."/>
        </authorList>
    </citation>
    <scope>NUCLEOTIDE SEQUENCE [LARGE SCALE GENOMIC DNA]</scope>
</reference>
<dbReference type="Gramene" id="EFJ06509">
    <property type="protein sequence ID" value="EFJ06509"/>
    <property type="gene ID" value="SELMODRAFT_135301"/>
</dbReference>
<dbReference type="CDD" id="cd08958">
    <property type="entry name" value="FR_SDR_e"/>
    <property type="match status" value="1"/>
</dbReference>
<dbReference type="GO" id="GO:0016616">
    <property type="term" value="F:oxidoreductase activity, acting on the CH-OH group of donors, NAD or NADP as acceptor"/>
    <property type="evidence" value="ECO:0000318"/>
    <property type="project" value="GO_Central"/>
</dbReference>
<dbReference type="SUPFAM" id="SSF51735">
    <property type="entry name" value="NAD(P)-binding Rossmann-fold domains"/>
    <property type="match status" value="1"/>
</dbReference>
<dbReference type="InterPro" id="IPR001509">
    <property type="entry name" value="Epimerase_deHydtase"/>
</dbReference>
<dbReference type="STRING" id="88036.D8T9U2"/>
<dbReference type="PANTHER" id="PTHR10366">
    <property type="entry name" value="NAD DEPENDENT EPIMERASE/DEHYDRATASE"/>
    <property type="match status" value="1"/>
</dbReference>
<evidence type="ECO:0000313" key="4">
    <source>
        <dbReference type="Proteomes" id="UP000001514"/>
    </source>
</evidence>
<dbReference type="Gene3D" id="3.40.50.720">
    <property type="entry name" value="NAD(P)-binding Rossmann-like Domain"/>
    <property type="match status" value="1"/>
</dbReference>
<dbReference type="PANTHER" id="PTHR10366:SF503">
    <property type="entry name" value="TETRAKETIDE ALPHA-PYRONE REDUCTASE 2"/>
    <property type="match status" value="1"/>
</dbReference>
<proteinExistence type="predicted"/>
<name>D8T9U2_SELML</name>
<dbReference type="Proteomes" id="UP000001514">
    <property type="component" value="Unassembled WGS sequence"/>
</dbReference>
<evidence type="ECO:0000259" key="2">
    <source>
        <dbReference type="Pfam" id="PF01370"/>
    </source>
</evidence>
<organism evidence="4">
    <name type="scientific">Selaginella moellendorffii</name>
    <name type="common">Spikemoss</name>
    <dbReference type="NCBI Taxonomy" id="88036"/>
    <lineage>
        <taxon>Eukaryota</taxon>
        <taxon>Viridiplantae</taxon>
        <taxon>Streptophyta</taxon>
        <taxon>Embryophyta</taxon>
        <taxon>Tracheophyta</taxon>
        <taxon>Lycopodiopsida</taxon>
        <taxon>Selaginellales</taxon>
        <taxon>Selaginellaceae</taxon>
        <taxon>Selaginella</taxon>
    </lineage>
</organism>
<dbReference type="EMBL" id="GL377699">
    <property type="protein sequence ID" value="EFJ06509.1"/>
    <property type="molecule type" value="Genomic_DNA"/>
</dbReference>
<evidence type="ECO:0000256" key="1">
    <source>
        <dbReference type="ARBA" id="ARBA00023002"/>
    </source>
</evidence>
<dbReference type="Pfam" id="PF01370">
    <property type="entry name" value="Epimerase"/>
    <property type="match status" value="1"/>
</dbReference>
<dbReference type="eggNOG" id="KOG1502">
    <property type="taxonomic scope" value="Eukaryota"/>
</dbReference>
<dbReference type="InParanoid" id="D8T9U2"/>
<dbReference type="OrthoDB" id="2735536at2759"/>
<dbReference type="InterPro" id="IPR050425">
    <property type="entry name" value="NAD(P)_dehydrat-like"/>
</dbReference>
<gene>
    <name evidence="3" type="ORF">SELMODRAFT_135301</name>
</gene>
<dbReference type="FunFam" id="3.40.50.720:FF:000085">
    <property type="entry name" value="Dihydroflavonol reductase"/>
    <property type="match status" value="1"/>
</dbReference>
<keyword evidence="1" id="KW-0560">Oxidoreductase</keyword>
<keyword evidence="4" id="KW-1185">Reference proteome</keyword>
<protein>
    <recommendedName>
        <fullName evidence="2">NAD-dependent epimerase/dehydratase domain-containing protein</fullName>
    </recommendedName>
</protein>
<sequence length="329" mass="36365">MASSNGKLVCVTGGTGYIASWIVRELLQRGYTVHTTARNPDDPAKVGFLWDLPGAKERLRIFKADLLEPGSFDAALSGVYGVIHVAGVVLIDPKDDPQLKLVETSTNGVLNVLGSCTKFSSIAKVVLTSSCSAIRYDHHHQTGKNDSLLDESSWTNPGYCSQHKLWYPLAKTLAERTAWDFSKLHGINLVVVNPSFIVGPLLQPVPTSTILIVLGMLKGHIKLYPNMIVGFVHIQDVVAAHLLAYESPDAAGRYICSERVAHWREVLEMLRAKYPQYPLPSEPSQDQGQDIPHEMSAEKLKQLGLESYQPLEKMFDDCIESLKLKGFLE</sequence>
<dbReference type="InterPro" id="IPR036291">
    <property type="entry name" value="NAD(P)-bd_dom_sf"/>
</dbReference>
<dbReference type="FunCoup" id="D8T9U2">
    <property type="interactions" value="254"/>
</dbReference>
<accession>D8T9U2</accession>
<dbReference type="OMA" id="WAIVDVR"/>
<feature type="domain" description="NAD-dependent epimerase/dehydratase" evidence="2">
    <location>
        <begin position="9"/>
        <end position="251"/>
    </location>
</feature>
<dbReference type="HOGENOM" id="CLU_007383_9_0_1"/>
<evidence type="ECO:0000313" key="3">
    <source>
        <dbReference type="EMBL" id="EFJ06509.1"/>
    </source>
</evidence>
<dbReference type="AlphaFoldDB" id="D8T9U2"/>
<dbReference type="KEGG" id="smo:SELMODRAFT_135301"/>